<name>A0ACB0F2U7_RANTA</name>
<dbReference type="EMBL" id="OX596114">
    <property type="protein sequence ID" value="CAI9707408.1"/>
    <property type="molecule type" value="Genomic_DNA"/>
</dbReference>
<dbReference type="Proteomes" id="UP001162501">
    <property type="component" value="Chromosome 30"/>
</dbReference>
<protein>
    <submittedName>
        <fullName evidence="1">Uncharacterized protein</fullName>
    </submittedName>
</protein>
<gene>
    <name evidence="1" type="ORF">MRATA1EN3_LOCUS18621</name>
</gene>
<evidence type="ECO:0000313" key="2">
    <source>
        <dbReference type="Proteomes" id="UP001162501"/>
    </source>
</evidence>
<proteinExistence type="predicted"/>
<sequence>MAFDKTAARGPSRTRSAVSKARLEGPLPPPPLFRGFLVGSPSSPSRTAQLRAGGEASGRGVVAPPGRQLCPVRLRIRGGGGEARSRRLPGCQRCPPGKGVGPEVSTLSRGLLGTPGSGWPERGAPAGRAQARTAAALPAAVVAGDGVTF</sequence>
<reference evidence="1" key="1">
    <citation type="submission" date="2023-05" db="EMBL/GenBank/DDBJ databases">
        <authorList>
            <consortium name="ELIXIR-Norway"/>
        </authorList>
    </citation>
    <scope>NUCLEOTIDE SEQUENCE</scope>
</reference>
<evidence type="ECO:0000313" key="1">
    <source>
        <dbReference type="EMBL" id="CAI9707408.1"/>
    </source>
</evidence>
<accession>A0ACB0F2U7</accession>
<organism evidence="1 2">
    <name type="scientific">Rangifer tarandus platyrhynchus</name>
    <name type="common">Svalbard reindeer</name>
    <dbReference type="NCBI Taxonomy" id="3082113"/>
    <lineage>
        <taxon>Eukaryota</taxon>
        <taxon>Metazoa</taxon>
        <taxon>Chordata</taxon>
        <taxon>Craniata</taxon>
        <taxon>Vertebrata</taxon>
        <taxon>Euteleostomi</taxon>
        <taxon>Mammalia</taxon>
        <taxon>Eutheria</taxon>
        <taxon>Laurasiatheria</taxon>
        <taxon>Artiodactyla</taxon>
        <taxon>Ruminantia</taxon>
        <taxon>Pecora</taxon>
        <taxon>Cervidae</taxon>
        <taxon>Odocoileinae</taxon>
        <taxon>Rangifer</taxon>
    </lineage>
</organism>